<evidence type="ECO:0008006" key="3">
    <source>
        <dbReference type="Google" id="ProtNLM"/>
    </source>
</evidence>
<dbReference type="EMBL" id="FZQP02002890">
    <property type="protein sequence ID" value="VVC96792.1"/>
    <property type="molecule type" value="Genomic_DNA"/>
</dbReference>
<keyword evidence="2" id="KW-1185">Reference proteome</keyword>
<gene>
    <name evidence="1" type="ORF">LSINAPIS_LOCUS8210</name>
</gene>
<dbReference type="AlphaFoldDB" id="A0A5E4QGZ4"/>
<dbReference type="PANTHER" id="PTHR45889:SF8">
    <property type="entry name" value="IG-LIKE DOMAIN-CONTAINING PROTEIN"/>
    <property type="match status" value="1"/>
</dbReference>
<protein>
    <recommendedName>
        <fullName evidence="3">Ig-like domain-containing protein</fullName>
    </recommendedName>
</protein>
<dbReference type="PANTHER" id="PTHR45889">
    <property type="entry name" value="IG-LIKE DOMAIN-CONTAINING PROTEIN"/>
    <property type="match status" value="1"/>
</dbReference>
<accession>A0A5E4QGZ4</accession>
<sequence>MSNYKRLRVTSKCFQPLFLLLRTLSVCVVLSINVCAFNEQKFAMEPQDQANCSGRKMTSGLVFIETSEATTGDYSLDIMDVALEDDAKYQCQVSSGMRGESAIRSRYARLTVLVPPEPPKILQGNFYSTTEDRMIILECVSIGGKPPAE</sequence>
<dbReference type="SUPFAM" id="SSF48726">
    <property type="entry name" value="Immunoglobulin"/>
    <property type="match status" value="1"/>
</dbReference>
<dbReference type="InterPro" id="IPR036179">
    <property type="entry name" value="Ig-like_dom_sf"/>
</dbReference>
<name>A0A5E4QGZ4_9NEOP</name>
<dbReference type="InterPro" id="IPR013783">
    <property type="entry name" value="Ig-like_fold"/>
</dbReference>
<feature type="non-terminal residue" evidence="1">
    <location>
        <position position="149"/>
    </location>
</feature>
<evidence type="ECO:0000313" key="2">
    <source>
        <dbReference type="Proteomes" id="UP000324832"/>
    </source>
</evidence>
<reference evidence="1 2" key="1">
    <citation type="submission" date="2017-07" db="EMBL/GenBank/DDBJ databases">
        <authorList>
            <person name="Talla V."/>
            <person name="Backstrom N."/>
        </authorList>
    </citation>
    <scope>NUCLEOTIDE SEQUENCE [LARGE SCALE GENOMIC DNA]</scope>
</reference>
<evidence type="ECO:0000313" key="1">
    <source>
        <dbReference type="EMBL" id="VVC96792.1"/>
    </source>
</evidence>
<organism evidence="1 2">
    <name type="scientific">Leptidea sinapis</name>
    <dbReference type="NCBI Taxonomy" id="189913"/>
    <lineage>
        <taxon>Eukaryota</taxon>
        <taxon>Metazoa</taxon>
        <taxon>Ecdysozoa</taxon>
        <taxon>Arthropoda</taxon>
        <taxon>Hexapoda</taxon>
        <taxon>Insecta</taxon>
        <taxon>Pterygota</taxon>
        <taxon>Neoptera</taxon>
        <taxon>Endopterygota</taxon>
        <taxon>Lepidoptera</taxon>
        <taxon>Glossata</taxon>
        <taxon>Ditrysia</taxon>
        <taxon>Papilionoidea</taxon>
        <taxon>Pieridae</taxon>
        <taxon>Dismorphiinae</taxon>
        <taxon>Leptidea</taxon>
    </lineage>
</organism>
<dbReference type="Gene3D" id="2.60.40.10">
    <property type="entry name" value="Immunoglobulins"/>
    <property type="match status" value="1"/>
</dbReference>
<proteinExistence type="predicted"/>
<dbReference type="Proteomes" id="UP000324832">
    <property type="component" value="Unassembled WGS sequence"/>
</dbReference>